<keyword evidence="2" id="KW-0479">Metal-binding</keyword>
<keyword evidence="8" id="KW-1185">Reference proteome</keyword>
<accession>Q12Y82</accession>
<sequence length="135" mass="14771">MNIKGIASDTLDFILKVSESTSPNEFAGLLQEKDGIITEVLILPGTESSEINAVIKLFMMPNVSSVGSVHSHPGPNIRPSNADLRLFGKTGNCHIIVGQPYDESNWQCYNADGEPIELPVLDVKIEDEFDDEDLL</sequence>
<dbReference type="AlphaFoldDB" id="Q12Y82"/>
<evidence type="ECO:0000259" key="6">
    <source>
        <dbReference type="Pfam" id="PF14464"/>
    </source>
</evidence>
<dbReference type="SUPFAM" id="SSF102712">
    <property type="entry name" value="JAB1/MPN domain"/>
    <property type="match status" value="1"/>
</dbReference>
<dbReference type="HOGENOM" id="CLU_116578_1_0_2"/>
<dbReference type="GO" id="GO:0008237">
    <property type="term" value="F:metallopeptidase activity"/>
    <property type="evidence" value="ECO:0007669"/>
    <property type="project" value="UniProtKB-KW"/>
</dbReference>
<dbReference type="Gene3D" id="3.40.140.10">
    <property type="entry name" value="Cytidine Deaminase, domain 2"/>
    <property type="match status" value="1"/>
</dbReference>
<evidence type="ECO:0000313" key="7">
    <source>
        <dbReference type="EMBL" id="ABE51594.1"/>
    </source>
</evidence>
<dbReference type="InterPro" id="IPR028090">
    <property type="entry name" value="JAB_dom_prok"/>
</dbReference>
<dbReference type="KEGG" id="mbu:Mbur_0623"/>
<evidence type="ECO:0000256" key="5">
    <source>
        <dbReference type="ARBA" id="ARBA00023049"/>
    </source>
</evidence>
<keyword evidence="3" id="KW-0378">Hydrolase</keyword>
<dbReference type="RefSeq" id="WP_011498753.1">
    <property type="nucleotide sequence ID" value="NC_007955.1"/>
</dbReference>
<dbReference type="GeneID" id="3996596"/>
<dbReference type="Proteomes" id="UP000001979">
    <property type="component" value="Chromosome"/>
</dbReference>
<dbReference type="GO" id="GO:0046872">
    <property type="term" value="F:metal ion binding"/>
    <property type="evidence" value="ECO:0007669"/>
    <property type="project" value="UniProtKB-KW"/>
</dbReference>
<dbReference type="OrthoDB" id="4612at2157"/>
<dbReference type="EMBL" id="CP000300">
    <property type="protein sequence ID" value="ABE51594.1"/>
    <property type="molecule type" value="Genomic_DNA"/>
</dbReference>
<evidence type="ECO:0000256" key="3">
    <source>
        <dbReference type="ARBA" id="ARBA00022801"/>
    </source>
</evidence>
<feature type="domain" description="JAB" evidence="6">
    <location>
        <begin position="12"/>
        <end position="108"/>
    </location>
</feature>
<dbReference type="STRING" id="259564.Mbur_0623"/>
<evidence type="ECO:0000256" key="4">
    <source>
        <dbReference type="ARBA" id="ARBA00022833"/>
    </source>
</evidence>
<gene>
    <name evidence="7" type="ordered locus">Mbur_0623</name>
</gene>
<protein>
    <submittedName>
        <fullName evidence="7">Metal-dependent protease, JAMM-like</fullName>
    </submittedName>
</protein>
<evidence type="ECO:0000256" key="1">
    <source>
        <dbReference type="ARBA" id="ARBA00022670"/>
    </source>
</evidence>
<name>Q12Y82_METBU</name>
<keyword evidence="5" id="KW-0482">Metalloprotease</keyword>
<evidence type="ECO:0000256" key="2">
    <source>
        <dbReference type="ARBA" id="ARBA00022723"/>
    </source>
</evidence>
<reference evidence="8" key="1">
    <citation type="journal article" date="2009" name="ISME J.">
        <title>The genome sequence of the psychrophilic archaeon, Methanococcoides burtonii: the role of genome evolution in cold adaptation.</title>
        <authorList>
            <person name="Allen M.A."/>
            <person name="Lauro F.M."/>
            <person name="Williams T.J."/>
            <person name="Burg D."/>
            <person name="Siddiqui K.S."/>
            <person name="De Francisci D."/>
            <person name="Chong K.W."/>
            <person name="Pilak O."/>
            <person name="Chew H.H."/>
            <person name="De Maere M.Z."/>
            <person name="Ting L."/>
            <person name="Katrib M."/>
            <person name="Ng C."/>
            <person name="Sowers K.R."/>
            <person name="Galperin M.Y."/>
            <person name="Anderson I.J."/>
            <person name="Ivanova N."/>
            <person name="Dalin E."/>
            <person name="Martinez M."/>
            <person name="Lapidus A."/>
            <person name="Hauser L."/>
            <person name="Land M."/>
            <person name="Thomas T."/>
            <person name="Cavicchioli R."/>
        </authorList>
    </citation>
    <scope>NUCLEOTIDE SEQUENCE [LARGE SCALE GENOMIC DNA]</scope>
    <source>
        <strain evidence="8">DSM 6242 / NBRC 107633 / OCM 468 / ACE-M</strain>
    </source>
</reference>
<organism evidence="7 8">
    <name type="scientific">Methanococcoides burtonii (strain DSM 6242 / NBRC 107633 / OCM 468 / ACE-M)</name>
    <dbReference type="NCBI Taxonomy" id="259564"/>
    <lineage>
        <taxon>Archaea</taxon>
        <taxon>Methanobacteriati</taxon>
        <taxon>Methanobacteriota</taxon>
        <taxon>Stenosarchaea group</taxon>
        <taxon>Methanomicrobia</taxon>
        <taxon>Methanosarcinales</taxon>
        <taxon>Methanosarcinaceae</taxon>
        <taxon>Methanococcoides</taxon>
    </lineage>
</organism>
<keyword evidence="1" id="KW-0645">Protease</keyword>
<dbReference type="Pfam" id="PF14464">
    <property type="entry name" value="Prok-JAB"/>
    <property type="match status" value="1"/>
</dbReference>
<dbReference type="GO" id="GO:0006508">
    <property type="term" value="P:proteolysis"/>
    <property type="evidence" value="ECO:0007669"/>
    <property type="project" value="UniProtKB-KW"/>
</dbReference>
<dbReference type="CDD" id="cd08072">
    <property type="entry name" value="MPN_archaeal"/>
    <property type="match status" value="1"/>
</dbReference>
<keyword evidence="4" id="KW-0862">Zinc</keyword>
<evidence type="ECO:0000313" key="8">
    <source>
        <dbReference type="Proteomes" id="UP000001979"/>
    </source>
</evidence>
<proteinExistence type="predicted"/>